<evidence type="ECO:0000313" key="4">
    <source>
        <dbReference type="EMBL" id="BAU32762.1"/>
    </source>
</evidence>
<dbReference type="SUPFAM" id="SSF46894">
    <property type="entry name" value="C-terminal effector domain of the bipartite response regulators"/>
    <property type="match status" value="1"/>
</dbReference>
<evidence type="ECO:0000256" key="1">
    <source>
        <dbReference type="ARBA" id="ARBA00023125"/>
    </source>
</evidence>
<evidence type="ECO:0000256" key="2">
    <source>
        <dbReference type="PROSITE-ProRule" id="PRU00169"/>
    </source>
</evidence>
<dbReference type="RefSeq" id="WP_096422177.1">
    <property type="nucleotide sequence ID" value="NZ_AP017315.1"/>
</dbReference>
<organism evidence="4 5">
    <name type="scientific">Microcella alkaliphila</name>
    <dbReference type="NCBI Taxonomy" id="279828"/>
    <lineage>
        <taxon>Bacteria</taxon>
        <taxon>Bacillati</taxon>
        <taxon>Actinomycetota</taxon>
        <taxon>Actinomycetes</taxon>
        <taxon>Micrococcales</taxon>
        <taxon>Microbacteriaceae</taxon>
        <taxon>Microcella</taxon>
    </lineage>
</organism>
<proteinExistence type="predicted"/>
<evidence type="ECO:0000313" key="5">
    <source>
        <dbReference type="Proteomes" id="UP000218965"/>
    </source>
</evidence>
<dbReference type="InterPro" id="IPR000792">
    <property type="entry name" value="Tscrpt_reg_LuxR_C"/>
</dbReference>
<dbReference type="EMBL" id="AP017315">
    <property type="protein sequence ID" value="BAU32762.1"/>
    <property type="molecule type" value="Genomic_DNA"/>
</dbReference>
<dbReference type="Proteomes" id="UP000218965">
    <property type="component" value="Chromosome"/>
</dbReference>
<dbReference type="InterPro" id="IPR001789">
    <property type="entry name" value="Sig_transdc_resp-reg_receiver"/>
</dbReference>
<reference evidence="4 5" key="2">
    <citation type="submission" date="2016-01" db="EMBL/GenBank/DDBJ databases">
        <title>Microcella alkaliphila JAM AC0309 whole genome shotgun sequence.</title>
        <authorList>
            <person name="Kurata A."/>
            <person name="Hirose Y."/>
            <person name="Kishimoto N."/>
            <person name="Kobayashi T."/>
        </authorList>
    </citation>
    <scope>NUCLEOTIDE SEQUENCE [LARGE SCALE GENOMIC DNA]</scope>
    <source>
        <strain evidence="4 5">JAM AC0309</strain>
    </source>
</reference>
<name>A0A0U4WYH1_9MICO</name>
<dbReference type="OrthoDB" id="4976954at2"/>
<feature type="modified residue" description="4-aspartylphosphate" evidence="2">
    <location>
        <position position="59"/>
    </location>
</feature>
<dbReference type="Pfam" id="PF00072">
    <property type="entry name" value="Response_reg"/>
    <property type="match status" value="1"/>
</dbReference>
<dbReference type="SMART" id="SM00448">
    <property type="entry name" value="REC"/>
    <property type="match status" value="1"/>
</dbReference>
<feature type="domain" description="Response regulatory" evidence="3">
    <location>
        <begin position="10"/>
        <end position="129"/>
    </location>
</feature>
<dbReference type="PANTHER" id="PTHR43214:SF42">
    <property type="entry name" value="TRANSCRIPTIONAL REGULATORY PROTEIN DESR"/>
    <property type="match status" value="1"/>
</dbReference>
<dbReference type="InterPro" id="IPR016032">
    <property type="entry name" value="Sig_transdc_resp-reg_C-effctor"/>
</dbReference>
<dbReference type="CDD" id="cd00156">
    <property type="entry name" value="REC"/>
    <property type="match status" value="1"/>
</dbReference>
<dbReference type="PANTHER" id="PTHR43214">
    <property type="entry name" value="TWO-COMPONENT RESPONSE REGULATOR"/>
    <property type="match status" value="1"/>
</dbReference>
<dbReference type="InterPro" id="IPR011006">
    <property type="entry name" value="CheY-like_superfamily"/>
</dbReference>
<dbReference type="GO" id="GO:0003677">
    <property type="term" value="F:DNA binding"/>
    <property type="evidence" value="ECO:0007669"/>
    <property type="project" value="UniProtKB-KW"/>
</dbReference>
<protein>
    <submittedName>
        <fullName evidence="4">Two component system response regulator</fullName>
    </submittedName>
</protein>
<reference evidence="5" key="1">
    <citation type="submission" date="2015-12" db="EMBL/GenBank/DDBJ databases">
        <authorList>
            <person name="Shamseldin A."/>
            <person name="Moawad H."/>
            <person name="Abd El-Rahim W.M."/>
            <person name="Sadowsky M.J."/>
        </authorList>
    </citation>
    <scope>NUCLEOTIDE SEQUENCE [LARGE SCALE GENOMIC DNA]</scope>
    <source>
        <strain evidence="5">JAM AC0309</strain>
    </source>
</reference>
<dbReference type="KEGG" id="malk:MalAC0309_1915"/>
<dbReference type="Gene3D" id="3.40.50.2300">
    <property type="match status" value="1"/>
</dbReference>
<dbReference type="Gene3D" id="1.10.10.10">
    <property type="entry name" value="Winged helix-like DNA-binding domain superfamily/Winged helix DNA-binding domain"/>
    <property type="match status" value="1"/>
</dbReference>
<gene>
    <name evidence="4" type="ORF">MalAC0309_1915</name>
</gene>
<dbReference type="GO" id="GO:0006355">
    <property type="term" value="P:regulation of DNA-templated transcription"/>
    <property type="evidence" value="ECO:0007669"/>
    <property type="project" value="InterPro"/>
</dbReference>
<dbReference type="SUPFAM" id="SSF52172">
    <property type="entry name" value="CheY-like"/>
    <property type="match status" value="1"/>
</dbReference>
<dbReference type="SMART" id="SM00421">
    <property type="entry name" value="HTH_LUXR"/>
    <property type="match status" value="1"/>
</dbReference>
<dbReference type="InterPro" id="IPR039420">
    <property type="entry name" value="WalR-like"/>
</dbReference>
<keyword evidence="1" id="KW-0238">DNA-binding</keyword>
<dbReference type="PROSITE" id="PS50110">
    <property type="entry name" value="RESPONSE_REGULATORY"/>
    <property type="match status" value="1"/>
</dbReference>
<evidence type="ECO:0000259" key="3">
    <source>
        <dbReference type="PROSITE" id="PS50110"/>
    </source>
</evidence>
<accession>A0A0U4WYH1</accession>
<sequence>MSAPEARHLRVVVADDDAFTISLVAGALESSGYAVTTATTVEEAFHHVATGEPHALVSDLNFGTTRTGADLLAKVAHEFPWIGLVVLTSHRSPELAVPNPQLIPDSVVYLVKSKLGAIGELRGAVERAISGATSDGEPAVDDEGIPVVTAAQAEVLRMLAEGASTKALADHRGTSVRAVETMLHRLFDALGIDTSDAANPRVAAVRMWQRGEIRVR</sequence>
<dbReference type="InterPro" id="IPR036388">
    <property type="entry name" value="WH-like_DNA-bd_sf"/>
</dbReference>
<dbReference type="GO" id="GO:0000160">
    <property type="term" value="P:phosphorelay signal transduction system"/>
    <property type="evidence" value="ECO:0007669"/>
    <property type="project" value="InterPro"/>
</dbReference>
<keyword evidence="2" id="KW-0597">Phosphoprotein</keyword>
<dbReference type="AlphaFoldDB" id="A0A0U4WYH1"/>